<dbReference type="GO" id="GO:0009252">
    <property type="term" value="P:peptidoglycan biosynthetic process"/>
    <property type="evidence" value="ECO:0007669"/>
    <property type="project" value="UniProtKB-UniRule"/>
</dbReference>
<comment type="pathway">
    <text evidence="2 3">Cell wall biogenesis; peptidoglycan biosynthesis.</text>
</comment>
<dbReference type="Pfam" id="PF02875">
    <property type="entry name" value="Mur_ligase_C"/>
    <property type="match status" value="1"/>
</dbReference>
<feature type="binding site" evidence="2">
    <location>
        <begin position="409"/>
        <end position="412"/>
    </location>
    <ligand>
        <name>meso-2,6-diaminopimelate</name>
        <dbReference type="ChEBI" id="CHEBI:57791"/>
    </ligand>
</feature>
<dbReference type="GO" id="GO:0005737">
    <property type="term" value="C:cytoplasm"/>
    <property type="evidence" value="ECO:0007669"/>
    <property type="project" value="UniProtKB-SubCell"/>
</dbReference>
<comment type="caution">
    <text evidence="6">The sequence shown here is derived from an EMBL/GenBank/DDBJ whole genome shotgun (WGS) entry which is preliminary data.</text>
</comment>
<comment type="PTM">
    <text evidence="2">Carboxylation is probably crucial for Mg(2+) binding and, consequently, for the gamma-phosphate positioning of ATP.</text>
</comment>
<evidence type="ECO:0000256" key="2">
    <source>
        <dbReference type="HAMAP-Rule" id="MF_00208"/>
    </source>
</evidence>
<organism evidence="6 7">
    <name type="scientific">Caldimonas caldifontis</name>
    <dbReference type="NCBI Taxonomy" id="1452508"/>
    <lineage>
        <taxon>Bacteria</taxon>
        <taxon>Pseudomonadati</taxon>
        <taxon>Pseudomonadota</taxon>
        <taxon>Betaproteobacteria</taxon>
        <taxon>Burkholderiales</taxon>
        <taxon>Sphaerotilaceae</taxon>
        <taxon>Caldimonas</taxon>
    </lineage>
</organism>
<dbReference type="EMBL" id="PSNX01000001">
    <property type="protein sequence ID" value="PPE68180.1"/>
    <property type="molecule type" value="Genomic_DNA"/>
</dbReference>
<dbReference type="SUPFAM" id="SSF53244">
    <property type="entry name" value="MurD-like peptide ligases, peptide-binding domain"/>
    <property type="match status" value="1"/>
</dbReference>
<dbReference type="Proteomes" id="UP000238605">
    <property type="component" value="Unassembled WGS sequence"/>
</dbReference>
<feature type="binding site" evidence="2">
    <location>
        <position position="460"/>
    </location>
    <ligand>
        <name>meso-2,6-diaminopimelate</name>
        <dbReference type="ChEBI" id="CHEBI:57791"/>
    </ligand>
</feature>
<dbReference type="AlphaFoldDB" id="A0A2S5SZN5"/>
<dbReference type="SUPFAM" id="SSF53623">
    <property type="entry name" value="MurD-like peptide ligases, catalytic domain"/>
    <property type="match status" value="1"/>
</dbReference>
<feature type="binding site" evidence="2">
    <location>
        <begin position="153"/>
        <end position="154"/>
    </location>
    <ligand>
        <name>UDP-N-acetyl-alpha-D-muramoyl-L-alanyl-D-glutamate</name>
        <dbReference type="ChEBI" id="CHEBI:83900"/>
    </ligand>
</feature>
<keyword evidence="2 3" id="KW-0133">Cell shape</keyword>
<comment type="caution">
    <text evidence="2">Lacks conserved residue(s) required for the propagation of feature annotation.</text>
</comment>
<evidence type="ECO:0000313" key="6">
    <source>
        <dbReference type="EMBL" id="PPE68180.1"/>
    </source>
</evidence>
<accession>A0A2S5SZN5</accession>
<dbReference type="PANTHER" id="PTHR23135:SF4">
    <property type="entry name" value="UDP-N-ACETYLMURAMOYL-L-ALANYL-D-GLUTAMATE--2,6-DIAMINOPIMELATE LIGASE MURE HOMOLOG, CHLOROPLASTIC"/>
    <property type="match status" value="1"/>
</dbReference>
<keyword evidence="2" id="KW-0547">Nucleotide-binding</keyword>
<evidence type="ECO:0000313" key="7">
    <source>
        <dbReference type="Proteomes" id="UP000238605"/>
    </source>
</evidence>
<dbReference type="NCBIfam" id="NF001126">
    <property type="entry name" value="PRK00139.1-4"/>
    <property type="match status" value="1"/>
</dbReference>
<feature type="binding site" evidence="2">
    <location>
        <position position="28"/>
    </location>
    <ligand>
        <name>UDP-N-acetyl-alpha-D-muramoyl-L-alanyl-D-glutamate</name>
        <dbReference type="ChEBI" id="CHEBI:83900"/>
    </ligand>
</feature>
<dbReference type="Gene3D" id="3.40.1190.10">
    <property type="entry name" value="Mur-like, catalytic domain"/>
    <property type="match status" value="1"/>
</dbReference>
<comment type="catalytic activity">
    <reaction evidence="2">
        <text>UDP-N-acetyl-alpha-D-muramoyl-L-alanyl-D-glutamate + meso-2,6-diaminopimelate + ATP = UDP-N-acetyl-alpha-D-muramoyl-L-alanyl-gamma-D-glutamyl-meso-2,6-diaminopimelate + ADP + phosphate + H(+)</text>
        <dbReference type="Rhea" id="RHEA:23676"/>
        <dbReference type="ChEBI" id="CHEBI:15378"/>
        <dbReference type="ChEBI" id="CHEBI:30616"/>
        <dbReference type="ChEBI" id="CHEBI:43474"/>
        <dbReference type="ChEBI" id="CHEBI:57791"/>
        <dbReference type="ChEBI" id="CHEBI:83900"/>
        <dbReference type="ChEBI" id="CHEBI:83905"/>
        <dbReference type="ChEBI" id="CHEBI:456216"/>
        <dbReference type="EC" id="6.3.2.13"/>
    </reaction>
</comment>
<dbReference type="Gene3D" id="3.90.190.20">
    <property type="entry name" value="Mur ligase, C-terminal domain"/>
    <property type="match status" value="1"/>
</dbReference>
<evidence type="ECO:0000256" key="1">
    <source>
        <dbReference type="ARBA" id="ARBA00005898"/>
    </source>
</evidence>
<keyword evidence="2 6" id="KW-0436">Ligase</keyword>
<dbReference type="InterPro" id="IPR036615">
    <property type="entry name" value="Mur_ligase_C_dom_sf"/>
</dbReference>
<feature type="binding site" evidence="2">
    <location>
        <position position="180"/>
    </location>
    <ligand>
        <name>UDP-N-acetyl-alpha-D-muramoyl-L-alanyl-D-glutamate</name>
        <dbReference type="ChEBI" id="CHEBI:83900"/>
    </ligand>
</feature>
<dbReference type="RefSeq" id="WP_104300279.1">
    <property type="nucleotide sequence ID" value="NZ_PSNX01000001.1"/>
</dbReference>
<dbReference type="OrthoDB" id="9800958at2"/>
<dbReference type="GO" id="GO:0005524">
    <property type="term" value="F:ATP binding"/>
    <property type="evidence" value="ECO:0007669"/>
    <property type="project" value="UniProtKB-UniRule"/>
</dbReference>
<dbReference type="InterPro" id="IPR035911">
    <property type="entry name" value="MurE/MurF_N"/>
</dbReference>
<proteinExistence type="inferred from homology"/>
<feature type="binding site" evidence="2">
    <location>
        <position position="385"/>
    </location>
    <ligand>
        <name>meso-2,6-diaminopimelate</name>
        <dbReference type="ChEBI" id="CHEBI:57791"/>
    </ligand>
</feature>
<dbReference type="SUPFAM" id="SSF63418">
    <property type="entry name" value="MurE/MurF N-terminal domain"/>
    <property type="match status" value="1"/>
</dbReference>
<dbReference type="InterPro" id="IPR036565">
    <property type="entry name" value="Mur-like_cat_sf"/>
</dbReference>
<feature type="binding site" evidence="2">
    <location>
        <begin position="111"/>
        <end position="117"/>
    </location>
    <ligand>
        <name>ATP</name>
        <dbReference type="ChEBI" id="CHEBI:30616"/>
    </ligand>
</feature>
<reference evidence="6 7" key="1">
    <citation type="submission" date="2018-02" db="EMBL/GenBank/DDBJ databases">
        <title>Reclassifiation of [Polyangium] brachysporum DSM 7029 as Guopingzhaonella breviflexa gen. nov., sp. nov., a member of the family Comamonadaceae.</title>
        <authorList>
            <person name="Tang B."/>
        </authorList>
    </citation>
    <scope>NUCLEOTIDE SEQUENCE [LARGE SCALE GENOMIC DNA]</scope>
    <source>
        <strain evidence="6 7">BCRC 80649</strain>
    </source>
</reference>
<keyword evidence="2" id="KW-0963">Cytoplasm</keyword>
<feature type="domain" description="Mur ligase C-terminal" evidence="4">
    <location>
        <begin position="333"/>
        <end position="462"/>
    </location>
</feature>
<dbReference type="GO" id="GO:0051301">
    <property type="term" value="P:cell division"/>
    <property type="evidence" value="ECO:0007669"/>
    <property type="project" value="UniProtKB-KW"/>
</dbReference>
<feature type="binding site" evidence="2">
    <location>
        <position position="464"/>
    </location>
    <ligand>
        <name>meso-2,6-diaminopimelate</name>
        <dbReference type="ChEBI" id="CHEBI:57791"/>
    </ligand>
</feature>
<dbReference type="GO" id="GO:0000287">
    <property type="term" value="F:magnesium ion binding"/>
    <property type="evidence" value="ECO:0007669"/>
    <property type="project" value="UniProtKB-UniRule"/>
</dbReference>
<evidence type="ECO:0000259" key="4">
    <source>
        <dbReference type="Pfam" id="PF02875"/>
    </source>
</evidence>
<evidence type="ECO:0000259" key="5">
    <source>
        <dbReference type="Pfam" id="PF08245"/>
    </source>
</evidence>
<feature type="binding site" evidence="2">
    <location>
        <position position="26"/>
    </location>
    <ligand>
        <name>UDP-N-acetyl-alpha-D-muramoyl-L-alanyl-D-glutamate</name>
        <dbReference type="ChEBI" id="CHEBI:83900"/>
    </ligand>
</feature>
<keyword evidence="2 3" id="KW-0573">Peptidoglycan synthesis</keyword>
<dbReference type="NCBIfam" id="TIGR01085">
    <property type="entry name" value="murE"/>
    <property type="match status" value="1"/>
</dbReference>
<dbReference type="UniPathway" id="UPA00219"/>
<keyword evidence="2" id="KW-0460">Magnesium</keyword>
<feature type="modified residue" description="N6-carboxylysine" evidence="2">
    <location>
        <position position="220"/>
    </location>
</feature>
<name>A0A2S5SZN5_9BURK</name>
<feature type="domain" description="Mur ligase central" evidence="5">
    <location>
        <begin position="110"/>
        <end position="310"/>
    </location>
</feature>
<comment type="subcellular location">
    <subcellularLocation>
        <location evidence="2 3">Cytoplasm</location>
    </subcellularLocation>
</comment>
<dbReference type="EC" id="6.3.2.13" evidence="2"/>
<feature type="binding site" evidence="2">
    <location>
        <position position="188"/>
    </location>
    <ligand>
        <name>UDP-N-acetyl-alpha-D-muramoyl-L-alanyl-D-glutamate</name>
        <dbReference type="ChEBI" id="CHEBI:83900"/>
    </ligand>
</feature>
<keyword evidence="7" id="KW-1185">Reference proteome</keyword>
<feature type="short sequence motif" description="Meso-diaminopimelate recognition motif" evidence="2">
    <location>
        <begin position="409"/>
        <end position="412"/>
    </location>
</feature>
<dbReference type="HAMAP" id="MF_00208">
    <property type="entry name" value="MurE"/>
    <property type="match status" value="1"/>
</dbReference>
<dbReference type="PANTHER" id="PTHR23135">
    <property type="entry name" value="MUR LIGASE FAMILY MEMBER"/>
    <property type="match status" value="1"/>
</dbReference>
<dbReference type="InterPro" id="IPR013221">
    <property type="entry name" value="Mur_ligase_cen"/>
</dbReference>
<comment type="similarity">
    <text evidence="1 2">Belongs to the MurCDEF family. MurE subfamily.</text>
</comment>
<comment type="cofactor">
    <cofactor evidence="2">
        <name>Mg(2+)</name>
        <dbReference type="ChEBI" id="CHEBI:18420"/>
    </cofactor>
</comment>
<dbReference type="InterPro" id="IPR005761">
    <property type="entry name" value="UDP-N-AcMur-Glu-dNH2Pim_ligase"/>
</dbReference>
<keyword evidence="2 3" id="KW-0131">Cell cycle</keyword>
<dbReference type="InterPro" id="IPR004101">
    <property type="entry name" value="Mur_ligase_C"/>
</dbReference>
<protein>
    <recommendedName>
        <fullName evidence="2">UDP-N-acetylmuramoyl-L-alanyl-D-glutamate--2,6-diaminopimelate ligase</fullName>
        <ecNumber evidence="2">6.3.2.13</ecNumber>
    </recommendedName>
    <alternativeName>
        <fullName evidence="2">Meso-A2pm-adding enzyme</fullName>
    </alternativeName>
    <alternativeName>
        <fullName evidence="2">Meso-diaminopimelate-adding enzyme</fullName>
    </alternativeName>
    <alternativeName>
        <fullName evidence="2">UDP-MurNAc-L-Ala-D-Glu:meso-diaminopimelate ligase</fullName>
    </alternativeName>
    <alternativeName>
        <fullName evidence="2">UDP-MurNAc-tripeptide synthetase</fullName>
    </alternativeName>
    <alternativeName>
        <fullName evidence="2">UDP-N-acetylmuramyl-tripeptide synthetase</fullName>
    </alternativeName>
</protein>
<dbReference type="GO" id="GO:0008360">
    <property type="term" value="P:regulation of cell shape"/>
    <property type="evidence" value="ECO:0007669"/>
    <property type="project" value="UniProtKB-KW"/>
</dbReference>
<sequence length="493" mass="52530">MAVRMLDTAGAALQWLRERGCTDLALDSRRIRGGEGFIAWPGHATDARQHVGAALAAGARACLVEQKGVEAFGFDDERVAAMPGLKALTGQLADQWFGEPSREVTLIATTGTNGKTSTSWWVAQALAALGIPCGLIGTLGVGRPGELTPTGLTTPDPITLHRTLREFAQTGMRHCAIEASSIGMDEHRLNGTRIAVALFTNFTRDHLDYHGGMAAYWEAKAQLFAWPGLRSAVVNLDDPKGEDLVSRMRGGDVSVCRYGLHPQADLHARAVGYSGGGLGFELVEGHDTARVQTALIGEYNVSNLLAVVGALRALGVSLGDAAAACARLGPVPGRMQRIDGEGAPSVVVDYAHTPDALDKVLLALRPFARERGGQLWCVFGCGGDRDRSKRPQMGAVAQARADRVIVTSDNPRSEAPMRIIEEIVAGMRPAPMLQAIEDRRVAIATAVAAADVRDVILLAGKGHEDYQEVAGQRLPFSDIEEAQAAQTMRRARA</sequence>
<keyword evidence="2 3" id="KW-0132">Cell division</keyword>
<dbReference type="Pfam" id="PF08245">
    <property type="entry name" value="Mur_ligase_M"/>
    <property type="match status" value="1"/>
</dbReference>
<keyword evidence="2 3" id="KW-0961">Cell wall biogenesis/degradation</keyword>
<dbReference type="GO" id="GO:0071555">
    <property type="term" value="P:cell wall organization"/>
    <property type="evidence" value="ECO:0007669"/>
    <property type="project" value="UniProtKB-KW"/>
</dbReference>
<keyword evidence="2" id="KW-0067">ATP-binding</keyword>
<dbReference type="Gene3D" id="3.40.1390.10">
    <property type="entry name" value="MurE/MurF, N-terminal domain"/>
    <property type="match status" value="1"/>
</dbReference>
<comment type="function">
    <text evidence="2">Catalyzes the addition of meso-diaminopimelic acid to the nucleotide precursor UDP-N-acetylmuramoyl-L-alanyl-D-glutamate (UMAG) in the biosynthesis of bacterial cell-wall peptidoglycan.</text>
</comment>
<evidence type="ECO:0000256" key="3">
    <source>
        <dbReference type="RuleBase" id="RU004135"/>
    </source>
</evidence>
<gene>
    <name evidence="2" type="primary">murE</name>
    <name evidence="6" type="ORF">C1704_01560</name>
</gene>
<dbReference type="GO" id="GO:0008765">
    <property type="term" value="F:UDP-N-acetylmuramoylalanyl-D-glutamate-2,6-diaminopimelate ligase activity"/>
    <property type="evidence" value="ECO:0007669"/>
    <property type="project" value="UniProtKB-UniRule"/>
</dbReference>